<reference evidence="1" key="1">
    <citation type="submission" date="2020-03" db="EMBL/GenBank/DDBJ databases">
        <title>Draft Genome Sequence of Cylindrodendrum hubeiense.</title>
        <authorList>
            <person name="Buettner E."/>
            <person name="Kellner H."/>
        </authorList>
    </citation>
    <scope>NUCLEOTIDE SEQUENCE</scope>
    <source>
        <strain evidence="1">IHI 201604</strain>
    </source>
</reference>
<organism evidence="1 2">
    <name type="scientific">Cylindrodendrum hubeiense</name>
    <dbReference type="NCBI Taxonomy" id="595255"/>
    <lineage>
        <taxon>Eukaryota</taxon>
        <taxon>Fungi</taxon>
        <taxon>Dikarya</taxon>
        <taxon>Ascomycota</taxon>
        <taxon>Pezizomycotina</taxon>
        <taxon>Sordariomycetes</taxon>
        <taxon>Hypocreomycetidae</taxon>
        <taxon>Hypocreales</taxon>
        <taxon>Nectriaceae</taxon>
        <taxon>Cylindrodendrum</taxon>
    </lineage>
</organism>
<comment type="caution">
    <text evidence="1">The sequence shown here is derived from an EMBL/GenBank/DDBJ whole genome shotgun (WGS) entry which is preliminary data.</text>
</comment>
<accession>A0A9P5L251</accession>
<evidence type="ECO:0000313" key="2">
    <source>
        <dbReference type="Proteomes" id="UP000722485"/>
    </source>
</evidence>
<proteinExistence type="predicted"/>
<dbReference type="EMBL" id="JAANBB010000873">
    <property type="protein sequence ID" value="KAF7532789.1"/>
    <property type="molecule type" value="Genomic_DNA"/>
</dbReference>
<gene>
    <name evidence="1" type="ORF">G7Z17_g13598</name>
</gene>
<keyword evidence="2" id="KW-1185">Reference proteome</keyword>
<name>A0A9P5L251_9HYPO</name>
<evidence type="ECO:0000313" key="1">
    <source>
        <dbReference type="EMBL" id="KAF7532789.1"/>
    </source>
</evidence>
<dbReference type="Proteomes" id="UP000722485">
    <property type="component" value="Unassembled WGS sequence"/>
</dbReference>
<dbReference type="AlphaFoldDB" id="A0A9P5L251"/>
<protein>
    <submittedName>
        <fullName evidence="1">Uncharacterized protein</fullName>
    </submittedName>
</protein>
<sequence>MATSAPNLDWGSTPTTPLGNTTTFCGATYRIDEPVNMRMQSSSYTPGTLLFSRDSSIQKAIAAIEGLNLQNSASQGNQSVNLLTGVGAQFSAN</sequence>